<gene>
    <name evidence="9" type="primary">LOC140015118</name>
</gene>
<dbReference type="InterPro" id="IPR036397">
    <property type="entry name" value="RNaseH_sf"/>
</dbReference>
<dbReference type="SUPFAM" id="SSF53098">
    <property type="entry name" value="Ribonuclease H-like"/>
    <property type="match status" value="1"/>
</dbReference>
<evidence type="ECO:0000256" key="5">
    <source>
        <dbReference type="ARBA" id="ARBA00022801"/>
    </source>
</evidence>
<keyword evidence="2" id="KW-0548">Nucleotidyltransferase</keyword>
<dbReference type="Gene3D" id="3.30.420.10">
    <property type="entry name" value="Ribonuclease H-like superfamily/Ribonuclease H"/>
    <property type="match status" value="1"/>
</dbReference>
<dbReference type="InterPro" id="IPR041373">
    <property type="entry name" value="RT_RNaseH"/>
</dbReference>
<keyword evidence="1" id="KW-0808">Transferase</keyword>
<reference evidence="9" key="1">
    <citation type="submission" date="2025-08" db="UniProtKB">
        <authorList>
            <consortium name="RefSeq"/>
        </authorList>
    </citation>
    <scope>IDENTIFICATION</scope>
    <source>
        <tissue evidence="9">Leaves</tissue>
    </source>
</reference>
<evidence type="ECO:0000313" key="9">
    <source>
        <dbReference type="RefSeq" id="XP_071923107.1"/>
    </source>
</evidence>
<dbReference type="Proteomes" id="UP001652660">
    <property type="component" value="Chromosome 10e"/>
</dbReference>
<keyword evidence="3" id="KW-0540">Nuclease</keyword>
<dbReference type="GeneID" id="140015118"/>
<accession>A0ABM4VUA7</accession>
<evidence type="ECO:0000259" key="7">
    <source>
        <dbReference type="Pfam" id="PF17917"/>
    </source>
</evidence>
<dbReference type="PANTHER" id="PTHR34072:SF55">
    <property type="entry name" value="DNA_RNA POLYMERASES SUPERFAMILY PROTEIN"/>
    <property type="match status" value="1"/>
</dbReference>
<feature type="domain" description="Reverse transcriptase RNase H-like" evidence="7">
    <location>
        <begin position="5"/>
        <end position="58"/>
    </location>
</feature>
<dbReference type="RefSeq" id="XP_071923107.1">
    <property type="nucleotide sequence ID" value="XM_072067006.1"/>
</dbReference>
<evidence type="ECO:0000256" key="6">
    <source>
        <dbReference type="ARBA" id="ARBA00022918"/>
    </source>
</evidence>
<dbReference type="PANTHER" id="PTHR34072">
    <property type="entry name" value="ENZYMATIC POLYPROTEIN-RELATED"/>
    <property type="match status" value="1"/>
</dbReference>
<dbReference type="SUPFAM" id="SSF56672">
    <property type="entry name" value="DNA/RNA polymerases"/>
    <property type="match status" value="1"/>
</dbReference>
<sequence>MGQTIYEKKLLALVIAVIKWRSYLKGHHFIIKTDYQRLKYLLEQRITTPLQQRWLTKLFGLSCEMQYRKEKENVAADALSSNASKEEGDCSKLVSFVLDGVVRFKRRVMMGTSGGITRKCKDEYMAYPELLQPLPTHQYSWSHVTMDFIEGLPTSEKRDTIVVVVDRFTKFAHFISLTHLFNAPTVARTFSLTYCMG</sequence>
<dbReference type="InterPro" id="IPR012337">
    <property type="entry name" value="RNaseH-like_sf"/>
</dbReference>
<evidence type="ECO:0000256" key="1">
    <source>
        <dbReference type="ARBA" id="ARBA00022679"/>
    </source>
</evidence>
<evidence type="ECO:0000256" key="4">
    <source>
        <dbReference type="ARBA" id="ARBA00022759"/>
    </source>
</evidence>
<keyword evidence="4" id="KW-0255">Endonuclease</keyword>
<organism evidence="8 9">
    <name type="scientific">Coffea arabica</name>
    <name type="common">Arabian coffee</name>
    <dbReference type="NCBI Taxonomy" id="13443"/>
    <lineage>
        <taxon>Eukaryota</taxon>
        <taxon>Viridiplantae</taxon>
        <taxon>Streptophyta</taxon>
        <taxon>Embryophyta</taxon>
        <taxon>Tracheophyta</taxon>
        <taxon>Spermatophyta</taxon>
        <taxon>Magnoliopsida</taxon>
        <taxon>eudicotyledons</taxon>
        <taxon>Gunneridae</taxon>
        <taxon>Pentapetalae</taxon>
        <taxon>asterids</taxon>
        <taxon>lamiids</taxon>
        <taxon>Gentianales</taxon>
        <taxon>Rubiaceae</taxon>
        <taxon>Ixoroideae</taxon>
        <taxon>Gardenieae complex</taxon>
        <taxon>Bertiereae - Coffeeae clade</taxon>
        <taxon>Coffeeae</taxon>
        <taxon>Coffea</taxon>
    </lineage>
</organism>
<evidence type="ECO:0000313" key="8">
    <source>
        <dbReference type="Proteomes" id="UP001652660"/>
    </source>
</evidence>
<dbReference type="InterPro" id="IPR043502">
    <property type="entry name" value="DNA/RNA_pol_sf"/>
</dbReference>
<proteinExistence type="predicted"/>
<dbReference type="Pfam" id="PF17917">
    <property type="entry name" value="RT_RNaseH"/>
    <property type="match status" value="1"/>
</dbReference>
<keyword evidence="8" id="KW-1185">Reference proteome</keyword>
<protein>
    <recommendedName>
        <fullName evidence="7">Reverse transcriptase RNase H-like domain-containing protein</fullName>
    </recommendedName>
</protein>
<evidence type="ECO:0000256" key="3">
    <source>
        <dbReference type="ARBA" id="ARBA00022722"/>
    </source>
</evidence>
<evidence type="ECO:0000256" key="2">
    <source>
        <dbReference type="ARBA" id="ARBA00022695"/>
    </source>
</evidence>
<dbReference type="CDD" id="cd09274">
    <property type="entry name" value="RNase_HI_RT_Ty3"/>
    <property type="match status" value="1"/>
</dbReference>
<keyword evidence="5" id="KW-0378">Hydrolase</keyword>
<name>A0ABM4VUA7_COFAR</name>
<keyword evidence="6" id="KW-0695">RNA-directed DNA polymerase</keyword>